<keyword evidence="13" id="KW-1185">Reference proteome</keyword>
<evidence type="ECO:0000256" key="1">
    <source>
        <dbReference type="ARBA" id="ARBA00004120"/>
    </source>
</evidence>
<evidence type="ECO:0000256" key="2">
    <source>
        <dbReference type="ARBA" id="ARBA00007508"/>
    </source>
</evidence>
<evidence type="ECO:0000259" key="11">
    <source>
        <dbReference type="Pfam" id="PF14988"/>
    </source>
</evidence>
<protein>
    <recommendedName>
        <fullName evidence="3">Basal body-orientation factor 1</fullName>
    </recommendedName>
    <alternativeName>
        <fullName evidence="9">Coiled-coil domain-containing protein 176</fullName>
    </alternativeName>
</protein>
<accession>A0A8T2N7W8</accession>
<dbReference type="AlphaFoldDB" id="A0A8T2N7W8"/>
<keyword evidence="5 10" id="KW-0175">Coiled coil</keyword>
<evidence type="ECO:0000256" key="8">
    <source>
        <dbReference type="ARBA" id="ARBA00023273"/>
    </source>
</evidence>
<sequence length="280" mass="33210">MEHKFFTEKLRLENEAEQRITQLAERAHNEAIVQLDDASRSVFKENIRLNEALSYHMKEVEELRRVTVTLAEENHSLALHKETCELMMRDSVSQLKEQREKVSELKGKVVVLEQALARMAGEFERETREVQQQVLVSTESGRIEMEKMQKVLAMREREMNRVKRLARGIVEQRTEMEKFFQEALLEVKQEIHASRRQYKQAALQMYQQQMSMARIGQQDYPRIRTFNKSHHSTNCIYTEQEDAEKWADLNHTKVDISELTWEQKEKVLRLLFAKMNGIKT</sequence>
<dbReference type="Pfam" id="PF14988">
    <property type="entry name" value="DUF4515"/>
    <property type="match status" value="1"/>
</dbReference>
<dbReference type="OrthoDB" id="441129at2759"/>
<dbReference type="PANTHER" id="PTHR14845:SF5">
    <property type="entry name" value="BASAL BODY-ORIENTATION FACTOR 1"/>
    <property type="match status" value="1"/>
</dbReference>
<name>A0A8T2N7W8_9TELE</name>
<dbReference type="InterPro" id="IPR032777">
    <property type="entry name" value="DUF4515"/>
</dbReference>
<evidence type="ECO:0000256" key="10">
    <source>
        <dbReference type="SAM" id="Coils"/>
    </source>
</evidence>
<keyword evidence="4" id="KW-0963">Cytoplasm</keyword>
<evidence type="ECO:0000313" key="13">
    <source>
        <dbReference type="Proteomes" id="UP000824540"/>
    </source>
</evidence>
<evidence type="ECO:0000256" key="6">
    <source>
        <dbReference type="ARBA" id="ARBA00023069"/>
    </source>
</evidence>
<dbReference type="Proteomes" id="UP000824540">
    <property type="component" value="Unassembled WGS sequence"/>
</dbReference>
<dbReference type="EMBL" id="JAFBMS010000102">
    <property type="protein sequence ID" value="KAG9336449.1"/>
    <property type="molecule type" value="Genomic_DNA"/>
</dbReference>
<proteinExistence type="inferred from homology"/>
<evidence type="ECO:0000256" key="3">
    <source>
        <dbReference type="ARBA" id="ARBA00015392"/>
    </source>
</evidence>
<feature type="coiled-coil region" evidence="10">
    <location>
        <begin position="88"/>
        <end position="115"/>
    </location>
</feature>
<comment type="caution">
    <text evidence="12">The sequence shown here is derived from an EMBL/GenBank/DDBJ whole genome shotgun (WGS) entry which is preliminary data.</text>
</comment>
<evidence type="ECO:0000256" key="7">
    <source>
        <dbReference type="ARBA" id="ARBA00023212"/>
    </source>
</evidence>
<evidence type="ECO:0000256" key="5">
    <source>
        <dbReference type="ARBA" id="ARBA00023054"/>
    </source>
</evidence>
<dbReference type="PANTHER" id="PTHR14845">
    <property type="entry name" value="COILED-COIL DOMAIN-CONTAINING 166"/>
    <property type="match status" value="1"/>
</dbReference>
<keyword evidence="6" id="KW-0969">Cilium</keyword>
<organism evidence="12 13">
    <name type="scientific">Albula glossodonta</name>
    <name type="common">roundjaw bonefish</name>
    <dbReference type="NCBI Taxonomy" id="121402"/>
    <lineage>
        <taxon>Eukaryota</taxon>
        <taxon>Metazoa</taxon>
        <taxon>Chordata</taxon>
        <taxon>Craniata</taxon>
        <taxon>Vertebrata</taxon>
        <taxon>Euteleostomi</taxon>
        <taxon>Actinopterygii</taxon>
        <taxon>Neopterygii</taxon>
        <taxon>Teleostei</taxon>
        <taxon>Albuliformes</taxon>
        <taxon>Albulidae</taxon>
        <taxon>Albula</taxon>
    </lineage>
</organism>
<feature type="non-terminal residue" evidence="12">
    <location>
        <position position="280"/>
    </location>
</feature>
<evidence type="ECO:0000256" key="9">
    <source>
        <dbReference type="ARBA" id="ARBA00031573"/>
    </source>
</evidence>
<gene>
    <name evidence="12" type="ORF">JZ751_002796</name>
</gene>
<evidence type="ECO:0000256" key="4">
    <source>
        <dbReference type="ARBA" id="ARBA00022490"/>
    </source>
</evidence>
<comment type="similarity">
    <text evidence="2">Belongs to the BBOF1 family.</text>
</comment>
<feature type="domain" description="DUF4515" evidence="11">
    <location>
        <begin position="2"/>
        <end position="80"/>
    </location>
</feature>
<keyword evidence="8" id="KW-0966">Cell projection</keyword>
<evidence type="ECO:0000313" key="12">
    <source>
        <dbReference type="EMBL" id="KAG9336449.1"/>
    </source>
</evidence>
<reference evidence="12" key="1">
    <citation type="thesis" date="2021" institute="BYU ScholarsArchive" country="Provo, UT, USA">
        <title>Applications of and Algorithms for Genome Assembly and Genomic Analyses with an Emphasis on Marine Teleosts.</title>
        <authorList>
            <person name="Pickett B.D."/>
        </authorList>
    </citation>
    <scope>NUCLEOTIDE SEQUENCE</scope>
    <source>
        <strain evidence="12">HI-2016</strain>
    </source>
</reference>
<comment type="subcellular location">
    <subcellularLocation>
        <location evidence="1">Cytoplasm</location>
        <location evidence="1">Cytoskeleton</location>
        <location evidence="1">Cilium basal body</location>
    </subcellularLocation>
</comment>
<keyword evidence="7" id="KW-0206">Cytoskeleton</keyword>